<dbReference type="EMBL" id="JBJQOH010000003">
    <property type="protein sequence ID" value="KAL3692534.1"/>
    <property type="molecule type" value="Genomic_DNA"/>
</dbReference>
<proteinExistence type="predicted"/>
<gene>
    <name evidence="2" type="ORF">R1sor_006185</name>
</gene>
<feature type="compositionally biased region" description="Basic and acidic residues" evidence="1">
    <location>
        <begin position="70"/>
        <end position="83"/>
    </location>
</feature>
<protein>
    <submittedName>
        <fullName evidence="2">Uncharacterized protein</fullName>
    </submittedName>
</protein>
<sequence>MRKLRTNLQFRCQFVVSEEEAIEKAGLDDMFFESDMDTTIASDSVGVSEGSVCLEHPPNATVGDCGIRATTKEDTQPPTEEKDVPTLDKWIVPDYIDDNEPFRRRLSTIYVNLDGLGCQPKGLWPNEASDILVS</sequence>
<reference evidence="2 3" key="1">
    <citation type="submission" date="2024-09" db="EMBL/GenBank/DDBJ databases">
        <title>Chromosome-scale assembly of Riccia sorocarpa.</title>
        <authorList>
            <person name="Paukszto L."/>
        </authorList>
    </citation>
    <scope>NUCLEOTIDE SEQUENCE [LARGE SCALE GENOMIC DNA]</scope>
    <source>
        <strain evidence="2">LP-2024</strain>
        <tissue evidence="2">Aerial parts of the thallus</tissue>
    </source>
</reference>
<name>A0ABD3HQC0_9MARC</name>
<organism evidence="2 3">
    <name type="scientific">Riccia sorocarpa</name>
    <dbReference type="NCBI Taxonomy" id="122646"/>
    <lineage>
        <taxon>Eukaryota</taxon>
        <taxon>Viridiplantae</taxon>
        <taxon>Streptophyta</taxon>
        <taxon>Embryophyta</taxon>
        <taxon>Marchantiophyta</taxon>
        <taxon>Marchantiopsida</taxon>
        <taxon>Marchantiidae</taxon>
        <taxon>Marchantiales</taxon>
        <taxon>Ricciaceae</taxon>
        <taxon>Riccia</taxon>
    </lineage>
</organism>
<evidence type="ECO:0000256" key="1">
    <source>
        <dbReference type="SAM" id="MobiDB-lite"/>
    </source>
</evidence>
<evidence type="ECO:0000313" key="2">
    <source>
        <dbReference type="EMBL" id="KAL3692534.1"/>
    </source>
</evidence>
<dbReference type="Proteomes" id="UP001633002">
    <property type="component" value="Unassembled WGS sequence"/>
</dbReference>
<feature type="region of interest" description="Disordered" evidence="1">
    <location>
        <begin position="64"/>
        <end position="83"/>
    </location>
</feature>
<accession>A0ABD3HQC0</accession>
<keyword evidence="3" id="KW-1185">Reference proteome</keyword>
<evidence type="ECO:0000313" key="3">
    <source>
        <dbReference type="Proteomes" id="UP001633002"/>
    </source>
</evidence>
<dbReference type="AlphaFoldDB" id="A0ABD3HQC0"/>
<comment type="caution">
    <text evidence="2">The sequence shown here is derived from an EMBL/GenBank/DDBJ whole genome shotgun (WGS) entry which is preliminary data.</text>
</comment>